<feature type="compositionally biased region" description="Basic and acidic residues" evidence="1">
    <location>
        <begin position="586"/>
        <end position="605"/>
    </location>
</feature>
<feature type="region of interest" description="Disordered" evidence="1">
    <location>
        <begin position="376"/>
        <end position="437"/>
    </location>
</feature>
<evidence type="ECO:0000313" key="2">
    <source>
        <dbReference type="EMBL" id="MPL90050.1"/>
    </source>
</evidence>
<gene>
    <name evidence="2" type="ORF">SDC9_36095</name>
</gene>
<feature type="compositionally biased region" description="Basic and acidic residues" evidence="1">
    <location>
        <begin position="382"/>
        <end position="394"/>
    </location>
</feature>
<organism evidence="2">
    <name type="scientific">bioreactor metagenome</name>
    <dbReference type="NCBI Taxonomy" id="1076179"/>
    <lineage>
        <taxon>unclassified sequences</taxon>
        <taxon>metagenomes</taxon>
        <taxon>ecological metagenomes</taxon>
    </lineage>
</organism>
<feature type="region of interest" description="Disordered" evidence="1">
    <location>
        <begin position="683"/>
        <end position="703"/>
    </location>
</feature>
<dbReference type="EMBL" id="VSSQ01000293">
    <property type="protein sequence ID" value="MPL90050.1"/>
    <property type="molecule type" value="Genomic_DNA"/>
</dbReference>
<comment type="caution">
    <text evidence="2">The sequence shown here is derived from an EMBL/GenBank/DDBJ whole genome shotgun (WGS) entry which is preliminary data.</text>
</comment>
<feature type="compositionally biased region" description="Basic and acidic residues" evidence="1">
    <location>
        <begin position="522"/>
        <end position="535"/>
    </location>
</feature>
<protein>
    <submittedName>
        <fullName evidence="2">Uncharacterized protein</fullName>
    </submittedName>
</protein>
<name>A0A644VFI4_9ZZZZ</name>
<proteinExistence type="predicted"/>
<accession>A0A644VFI4</accession>
<dbReference type="AlphaFoldDB" id="A0A644VFI4"/>
<feature type="compositionally biased region" description="Basic and acidic residues" evidence="1">
    <location>
        <begin position="683"/>
        <end position="702"/>
    </location>
</feature>
<evidence type="ECO:0000256" key="1">
    <source>
        <dbReference type="SAM" id="MobiDB-lite"/>
    </source>
</evidence>
<feature type="compositionally biased region" description="Basic and acidic residues" evidence="1">
    <location>
        <begin position="554"/>
        <end position="576"/>
    </location>
</feature>
<sequence>MNDGGAGGGRHRERVAQRQAELRRGDLEHVARPGRQLRGKAERGGAEHVHMQIARAPERGVFEMVVLEICDRVRHVLLARQERLVEDHRIAAQDARAALDMRGQRAEPQLRAEARRAEFRMGEEQIVDPFRHMIGELVGEAEAEAVRHAVGADHIETGDLRLLAAVEGEGGRGQRVARRHGLGPGALVEPFGLHPDAARGGLAALEPHAEHLHRVGELLGGAGVHRVARRRRAEMRQAGAAQIHPRGLGVAHRHVDRPGGEQRRQVHRLAARGQQIGKARPGRDRRLGKRVGRVQPGQQPRLRALADDHTAGFQLAQEGHGSALLSLVVDVEDHRGEQHQALDHLLVVDADAHDRHAVVHHPHDEGADDRADHLAGAARGRGAADEHRRDHVKLEPVAALRRRGVQPRGKDQPGQRGKKAHVDEGEEGQPLGLDPRELGRLGVAAERVDPPADHRVLGDKGVDQCQHCHRDQHVGQAAEGGELVAQEQQRADDDEGAQPEHVRGLAHRAITGLARAPLQPGPDDRHRGDDAERHAQQVQVALAEQRARGIGQAGREDVGDEARRQHLERHRERPDRLPVQQPQRGAAEHQHPGQRDDEGRDLPIGDPIALRRADHHAEHQRDHDRDRHRQVVFDDQHCREGTDEAHHRAHRQVDVARDDDDQHPERHDDDVAVLQEQVGDVDRAHQRARGHDLEEQHDRDQGDQQAVIAHVRFQIGLQRAAVRDGPGGLHRHFLTP</sequence>
<feature type="compositionally biased region" description="Basic and acidic residues" evidence="1">
    <location>
        <begin position="638"/>
        <end position="656"/>
    </location>
</feature>
<reference evidence="2" key="1">
    <citation type="submission" date="2019-08" db="EMBL/GenBank/DDBJ databases">
        <authorList>
            <person name="Kucharzyk K."/>
            <person name="Murdoch R.W."/>
            <person name="Higgins S."/>
            <person name="Loffler F."/>
        </authorList>
    </citation>
    <scope>NUCLEOTIDE SEQUENCE</scope>
</reference>
<feature type="region of interest" description="Disordered" evidence="1">
    <location>
        <begin position="1"/>
        <end position="22"/>
    </location>
</feature>
<feature type="region of interest" description="Disordered" evidence="1">
    <location>
        <begin position="275"/>
        <end position="297"/>
    </location>
</feature>
<feature type="region of interest" description="Disordered" evidence="1">
    <location>
        <begin position="512"/>
        <end position="605"/>
    </location>
</feature>
<feature type="region of interest" description="Disordered" evidence="1">
    <location>
        <begin position="638"/>
        <end position="666"/>
    </location>
</feature>